<feature type="transmembrane region" description="Helical" evidence="1">
    <location>
        <begin position="33"/>
        <end position="50"/>
    </location>
</feature>
<dbReference type="AlphaFoldDB" id="A0A397VGI9"/>
<gene>
    <name evidence="2" type="ORF">C2G38_2079191</name>
</gene>
<sequence length="51" mass="5895">MGHFTCVTFFWIITYISIGFLFFFFSNRALCRVLLGFYCLLALLLGNFGIS</sequence>
<name>A0A397VGI9_9GLOM</name>
<accession>A0A397VGI9</accession>
<keyword evidence="1" id="KW-0812">Transmembrane</keyword>
<dbReference type="EMBL" id="QKWP01000380">
    <property type="protein sequence ID" value="RIB21092.1"/>
    <property type="molecule type" value="Genomic_DNA"/>
</dbReference>
<evidence type="ECO:0000313" key="3">
    <source>
        <dbReference type="Proteomes" id="UP000266673"/>
    </source>
</evidence>
<evidence type="ECO:0000313" key="2">
    <source>
        <dbReference type="EMBL" id="RIB21092.1"/>
    </source>
</evidence>
<comment type="caution">
    <text evidence="2">The sequence shown here is derived from an EMBL/GenBank/DDBJ whole genome shotgun (WGS) entry which is preliminary data.</text>
</comment>
<evidence type="ECO:0000256" key="1">
    <source>
        <dbReference type="SAM" id="Phobius"/>
    </source>
</evidence>
<keyword evidence="1" id="KW-0472">Membrane</keyword>
<dbReference type="Proteomes" id="UP000266673">
    <property type="component" value="Unassembled WGS sequence"/>
</dbReference>
<proteinExistence type="predicted"/>
<reference evidence="2 3" key="1">
    <citation type="submission" date="2018-06" db="EMBL/GenBank/DDBJ databases">
        <title>Comparative genomics reveals the genomic features of Rhizophagus irregularis, R. cerebriforme, R. diaphanum and Gigaspora rosea, and their symbiotic lifestyle signature.</title>
        <authorList>
            <person name="Morin E."/>
            <person name="San Clemente H."/>
            <person name="Chen E.C.H."/>
            <person name="De La Providencia I."/>
            <person name="Hainaut M."/>
            <person name="Kuo A."/>
            <person name="Kohler A."/>
            <person name="Murat C."/>
            <person name="Tang N."/>
            <person name="Roy S."/>
            <person name="Loubradou J."/>
            <person name="Henrissat B."/>
            <person name="Grigoriev I.V."/>
            <person name="Corradi N."/>
            <person name="Roux C."/>
            <person name="Martin F.M."/>
        </authorList>
    </citation>
    <scope>NUCLEOTIDE SEQUENCE [LARGE SCALE GENOMIC DNA]</scope>
    <source>
        <strain evidence="2 3">DAOM 194757</strain>
    </source>
</reference>
<protein>
    <submittedName>
        <fullName evidence="2">Uncharacterized protein</fullName>
    </submittedName>
</protein>
<keyword evidence="3" id="KW-1185">Reference proteome</keyword>
<keyword evidence="1" id="KW-1133">Transmembrane helix</keyword>
<organism evidence="2 3">
    <name type="scientific">Gigaspora rosea</name>
    <dbReference type="NCBI Taxonomy" id="44941"/>
    <lineage>
        <taxon>Eukaryota</taxon>
        <taxon>Fungi</taxon>
        <taxon>Fungi incertae sedis</taxon>
        <taxon>Mucoromycota</taxon>
        <taxon>Glomeromycotina</taxon>
        <taxon>Glomeromycetes</taxon>
        <taxon>Diversisporales</taxon>
        <taxon>Gigasporaceae</taxon>
        <taxon>Gigaspora</taxon>
    </lineage>
</organism>
<feature type="transmembrane region" description="Helical" evidence="1">
    <location>
        <begin position="6"/>
        <end position="26"/>
    </location>
</feature>